<accession>A0A2L2BQ58</accession>
<dbReference type="RefSeq" id="WP_104913370.1">
    <property type="nucleotide sequence ID" value="NZ_CP026923.1"/>
</dbReference>
<dbReference type="SUPFAM" id="SSF51905">
    <property type="entry name" value="FAD/NAD(P)-binding domain"/>
    <property type="match status" value="1"/>
</dbReference>
<organism evidence="1 2">
    <name type="scientific">Pontimonas salivibrio</name>
    <dbReference type="NCBI Taxonomy" id="1159327"/>
    <lineage>
        <taxon>Bacteria</taxon>
        <taxon>Bacillati</taxon>
        <taxon>Actinomycetota</taxon>
        <taxon>Actinomycetes</taxon>
        <taxon>Micrococcales</taxon>
        <taxon>Microbacteriaceae</taxon>
        <taxon>Pontimonas</taxon>
    </lineage>
</organism>
<proteinExistence type="predicted"/>
<gene>
    <name evidence="1" type="ORF">C3B54_11832</name>
</gene>
<protein>
    <submittedName>
        <fullName evidence="1">NAD/FAD-dependent oxidoreductase</fullName>
    </submittedName>
</protein>
<dbReference type="OrthoDB" id="9767561at2"/>
<dbReference type="PANTHER" id="PTHR16128:SF5">
    <property type="entry name" value="FAD_NAD(P)-BINDING OXIDOREDUCTASE FAMILY PROTEIN"/>
    <property type="match status" value="1"/>
</dbReference>
<dbReference type="InterPro" id="IPR036188">
    <property type="entry name" value="FAD/NAD-bd_sf"/>
</dbReference>
<dbReference type="PANTHER" id="PTHR16128">
    <property type="entry name" value="FAD/NAD(P)-BINDING OXIDOREDUCTASE FAMILY PROTEIN"/>
    <property type="match status" value="1"/>
</dbReference>
<dbReference type="AlphaFoldDB" id="A0A2L2BQ58"/>
<dbReference type="EMBL" id="CP026923">
    <property type="protein sequence ID" value="AVG23810.1"/>
    <property type="molecule type" value="Genomic_DNA"/>
</dbReference>
<dbReference type="Proteomes" id="UP000243077">
    <property type="component" value="Chromosome"/>
</dbReference>
<keyword evidence="2" id="KW-1185">Reference proteome</keyword>
<evidence type="ECO:0000313" key="2">
    <source>
        <dbReference type="Proteomes" id="UP000243077"/>
    </source>
</evidence>
<dbReference type="KEGG" id="psai:C3B54_11832"/>
<dbReference type="Gene3D" id="3.50.50.60">
    <property type="entry name" value="FAD/NAD(P)-binding domain"/>
    <property type="match status" value="1"/>
</dbReference>
<reference evidence="1 2" key="1">
    <citation type="submission" date="2018-02" db="EMBL/GenBank/DDBJ databases">
        <title>Complete genome of the streamlined marine actinobacterium Pontimonas salivibrio CL-TW6 adapted to coastal planktonic lifestype.</title>
        <authorList>
            <person name="Cho B.C."/>
            <person name="Hardies S.C."/>
            <person name="Jang G.I."/>
            <person name="Hwang C.Y."/>
        </authorList>
    </citation>
    <scope>NUCLEOTIDE SEQUENCE [LARGE SCALE GENOMIC DNA]</scope>
    <source>
        <strain evidence="1 2">CL-TW6</strain>
    </source>
</reference>
<evidence type="ECO:0000313" key="1">
    <source>
        <dbReference type="EMBL" id="AVG23810.1"/>
    </source>
</evidence>
<dbReference type="Gene3D" id="3.90.660.10">
    <property type="match status" value="1"/>
</dbReference>
<name>A0A2L2BQ58_9MICO</name>
<sequence length="311" mass="33739">MKPWDVIVVGAGVTGMTIARLLSDQGQQVLVLDKSHRPGGRLATKNVGGMALDSGAISMVSADPTVQTLLTGWLGAKWAFGPQDKGSAEWGFTHSARDIAEQWAHGLKVQRTHVTHLITDQPGAIGAVRHGFGDAIWGRSVVLTAPIPQSQAIIAYSDLVLDYSLDSVEYRKRQVLLAALEGDGLDPDSHWSTDIIESVRFRPHPDGLLGIEAYARQSWSEATWNDDATISQGRLLLELGLLVGQARVVDTQVMRWRYAMTDAPHPAPYWRHPDRPAIWMAGDGFGQATGPARSIERAVHSAQAVVEGLGH</sequence>
<dbReference type="Pfam" id="PF13450">
    <property type="entry name" value="NAD_binding_8"/>
    <property type="match status" value="1"/>
</dbReference>